<dbReference type="Gene3D" id="1.20.120.520">
    <property type="entry name" value="nmb1532 protein domain like"/>
    <property type="match status" value="1"/>
</dbReference>
<proteinExistence type="predicted"/>
<organism evidence="4 5">
    <name type="scientific">Enterococcus asini</name>
    <dbReference type="NCBI Taxonomy" id="57732"/>
    <lineage>
        <taxon>Bacteria</taxon>
        <taxon>Bacillati</taxon>
        <taxon>Bacillota</taxon>
        <taxon>Bacilli</taxon>
        <taxon>Lactobacillales</taxon>
        <taxon>Enterococcaceae</taxon>
        <taxon>Enterococcus</taxon>
    </lineage>
</organism>
<dbReference type="Pfam" id="PF04282">
    <property type="entry name" value="DUF438"/>
    <property type="match status" value="1"/>
</dbReference>
<dbReference type="AlphaFoldDB" id="A0AAW8TYR3"/>
<dbReference type="PANTHER" id="PTHR39966">
    <property type="entry name" value="BLL2471 PROTEIN-RELATED"/>
    <property type="match status" value="1"/>
</dbReference>
<evidence type="ECO:0000259" key="2">
    <source>
        <dbReference type="Pfam" id="PF01814"/>
    </source>
</evidence>
<dbReference type="PANTHER" id="PTHR39966:SF3">
    <property type="entry name" value="DUF438 DOMAIN-CONTAINING PROTEIN"/>
    <property type="match status" value="1"/>
</dbReference>
<feature type="domain" description="DUF438" evidence="3">
    <location>
        <begin position="13"/>
        <end position="77"/>
    </location>
</feature>
<feature type="compositionally biased region" description="Polar residues" evidence="1">
    <location>
        <begin position="447"/>
        <end position="459"/>
    </location>
</feature>
<dbReference type="Gene3D" id="3.30.450.20">
    <property type="entry name" value="PAS domain"/>
    <property type="match status" value="1"/>
</dbReference>
<dbReference type="Pfam" id="PF01814">
    <property type="entry name" value="Hemerythrin"/>
    <property type="match status" value="1"/>
</dbReference>
<accession>A0AAW8TYR3</accession>
<evidence type="ECO:0000313" key="5">
    <source>
        <dbReference type="Proteomes" id="UP001256711"/>
    </source>
</evidence>
<reference evidence="4" key="1">
    <citation type="submission" date="2023-03" db="EMBL/GenBank/DDBJ databases">
        <authorList>
            <person name="Shen W."/>
            <person name="Cai J."/>
        </authorList>
    </citation>
    <scope>NUCLEOTIDE SEQUENCE</scope>
    <source>
        <strain evidence="4">B226-2</strain>
    </source>
</reference>
<evidence type="ECO:0000313" key="4">
    <source>
        <dbReference type="EMBL" id="MDT2808885.1"/>
    </source>
</evidence>
<evidence type="ECO:0000256" key="1">
    <source>
        <dbReference type="SAM" id="MobiDB-lite"/>
    </source>
</evidence>
<comment type="caution">
    <text evidence="4">The sequence shown here is derived from an EMBL/GenBank/DDBJ whole genome shotgun (WGS) entry which is preliminary data.</text>
</comment>
<sequence length="477" mass="53580">MKEEKQRRQDRIVEILSLLHEGGSFEEAKALFNEEFDGVDVTEITAAEKALIQSGLDPTEIQRLCNIHAAVFKGSINEIHRSNYDHEQPGHPVHTLKLENQVLQSLLTDEIDDLLRKLEKGDWSQRERLLAALTDLGQLDRHYARKETLIFSYMEKYGITAPPKVMWGVDDDVRDMIKDLRAYVANPKAAFNPLSEKWAALKQEIEEMIFKEEEIMVPMTLDVFSLGDWAQIAADSFDIGFAYIPEPLPWKPSVQALEQEKEREPARQAAIQQARETTAEIAAGLAAGESLAAADATGDQSAQKKAGAPASEYDWEKQDSRGQVVFPTGVLGLPELLGIFEVLPVDLTFVDAEDIVRFYSEGHKRVFPRTKSVIGRAVVNCHPPKSMHMVQAILDGFRAGTRDQAEFWIDLGPKKVYIRYFALRDDSGYLGCLEVTQDITEIQKLTGQSRLLDQEQPSVDTPEAADTKEPSEKMPAE</sequence>
<feature type="domain" description="Hemerythrin-like" evidence="2">
    <location>
        <begin position="91"/>
        <end position="219"/>
    </location>
</feature>
<dbReference type="Pfam" id="PF13596">
    <property type="entry name" value="PAS_10"/>
    <property type="match status" value="1"/>
</dbReference>
<gene>
    <name evidence="4" type="ORF">P7H43_00015</name>
</gene>
<dbReference type="GO" id="GO:0005886">
    <property type="term" value="C:plasma membrane"/>
    <property type="evidence" value="ECO:0007669"/>
    <property type="project" value="TreeGrafter"/>
</dbReference>
<dbReference type="InterPro" id="IPR007380">
    <property type="entry name" value="DUF438"/>
</dbReference>
<feature type="region of interest" description="Disordered" evidence="1">
    <location>
        <begin position="296"/>
        <end position="315"/>
    </location>
</feature>
<evidence type="ECO:0000259" key="3">
    <source>
        <dbReference type="Pfam" id="PF04282"/>
    </source>
</evidence>
<feature type="region of interest" description="Disordered" evidence="1">
    <location>
        <begin position="447"/>
        <end position="477"/>
    </location>
</feature>
<dbReference type="RefSeq" id="WP_311834761.1">
    <property type="nucleotide sequence ID" value="NZ_JARQBJ010000001.1"/>
</dbReference>
<name>A0AAW8TYR3_9ENTE</name>
<dbReference type="Proteomes" id="UP001256711">
    <property type="component" value="Unassembled WGS sequence"/>
</dbReference>
<dbReference type="EMBL" id="JARQBJ010000001">
    <property type="protein sequence ID" value="MDT2808885.1"/>
    <property type="molecule type" value="Genomic_DNA"/>
</dbReference>
<feature type="compositionally biased region" description="Basic and acidic residues" evidence="1">
    <location>
        <begin position="465"/>
        <end position="477"/>
    </location>
</feature>
<protein>
    <submittedName>
        <fullName evidence="4">DUF438 domain-containing protein</fullName>
    </submittedName>
</protein>
<dbReference type="InterPro" id="IPR012312">
    <property type="entry name" value="Hemerythrin-like"/>
</dbReference>